<reference evidence="1 2" key="1">
    <citation type="submission" date="2015-10" db="EMBL/GenBank/DDBJ databases">
        <title>Complete genome sequence of hyperthermophilic archaeon Pyrodictium delaneyi Su06.</title>
        <authorList>
            <person name="Jung J.-H."/>
            <person name="Lin J."/>
            <person name="Holden J.F."/>
            <person name="Park C.-S."/>
        </authorList>
    </citation>
    <scope>NUCLEOTIDE SEQUENCE [LARGE SCALE GENOMIC DNA]</scope>
    <source>
        <strain evidence="1 2">Su06</strain>
    </source>
</reference>
<dbReference type="EMBL" id="CP013011">
    <property type="protein sequence ID" value="ALL01085.1"/>
    <property type="molecule type" value="Genomic_DNA"/>
</dbReference>
<evidence type="ECO:0000313" key="2">
    <source>
        <dbReference type="Proteomes" id="UP000058613"/>
    </source>
</evidence>
<dbReference type="AlphaFoldDB" id="A0A0P0N3K1"/>
<evidence type="ECO:0000313" key="1">
    <source>
        <dbReference type="EMBL" id="ALL01085.1"/>
    </source>
</evidence>
<dbReference type="KEGG" id="pdl:Pyrde_1037"/>
<dbReference type="Proteomes" id="UP000058613">
    <property type="component" value="Chromosome"/>
</dbReference>
<accession>A0A0P0N3K1</accession>
<name>A0A0P0N3K1_9CREN</name>
<protein>
    <submittedName>
        <fullName evidence="1">Uncharacterized protein</fullName>
    </submittedName>
</protein>
<dbReference type="STRING" id="1273541.Pyrde_1037"/>
<sequence length="137" mass="16172">MWRLVYVEGESMSKVVVEVDMAKYKSVDIPAQDAIKLLEKIAEIMGKMTPDMQETIRYIRNFDEFYEYMRKKFKDYIAPPHRPDDYIKGNAVIDKVKLYKRDEEKHVVIIFDRRVSVEAIVEALKGLGYDVEIKKAF</sequence>
<proteinExistence type="predicted"/>
<organism evidence="1 2">
    <name type="scientific">Pyrodictium delaneyi</name>
    <dbReference type="NCBI Taxonomy" id="1273541"/>
    <lineage>
        <taxon>Archaea</taxon>
        <taxon>Thermoproteota</taxon>
        <taxon>Thermoprotei</taxon>
        <taxon>Desulfurococcales</taxon>
        <taxon>Pyrodictiaceae</taxon>
        <taxon>Pyrodictium</taxon>
    </lineage>
</organism>
<gene>
    <name evidence="1" type="ORF">Pyrde_1037</name>
</gene>